<dbReference type="CDD" id="cd18746">
    <property type="entry name" value="PIN_VapC4-5_FitB-like"/>
    <property type="match status" value="1"/>
</dbReference>
<dbReference type="InterPro" id="IPR050556">
    <property type="entry name" value="Type_II_TA_system_RNase"/>
</dbReference>
<evidence type="ECO:0000313" key="9">
    <source>
        <dbReference type="EMBL" id="STO69643.1"/>
    </source>
</evidence>
<feature type="domain" description="PIN" evidence="8">
    <location>
        <begin position="2"/>
        <end position="130"/>
    </location>
</feature>
<evidence type="ECO:0000256" key="2">
    <source>
        <dbReference type="ARBA" id="ARBA00022649"/>
    </source>
</evidence>
<gene>
    <name evidence="9" type="primary">pilT_2</name>
    <name evidence="9" type="ORF">NCTC8540_02200</name>
</gene>
<accession>A0AB38HCE5</accession>
<evidence type="ECO:0000256" key="6">
    <source>
        <dbReference type="ARBA" id="ARBA00022842"/>
    </source>
</evidence>
<reference evidence="9 10" key="1">
    <citation type="submission" date="2018-06" db="EMBL/GenBank/DDBJ databases">
        <authorList>
            <consortium name="Pathogen Informatics"/>
            <person name="Doyle S."/>
        </authorList>
    </citation>
    <scope>NUCLEOTIDE SEQUENCE [LARGE SCALE GENOMIC DNA]</scope>
    <source>
        <strain evidence="9 10">NCTC8540</strain>
    </source>
</reference>
<protein>
    <submittedName>
        <fullName evidence="9">Plasmid stability-like protein/nucleic acid-binding protein, contains PIN domain</fullName>
        <ecNumber evidence="9">3.1.-.-</ecNumber>
    </submittedName>
</protein>
<name>A0AB38HCE5_9PAST</name>
<comment type="caution">
    <text evidence="9">The sequence shown here is derived from an EMBL/GenBank/DDBJ whole genome shotgun (WGS) entry which is preliminary data.</text>
</comment>
<dbReference type="PANTHER" id="PTHR33653:SF1">
    <property type="entry name" value="RIBONUCLEASE VAPC2"/>
    <property type="match status" value="1"/>
</dbReference>
<dbReference type="GO" id="GO:0046872">
    <property type="term" value="F:metal ion binding"/>
    <property type="evidence" value="ECO:0007669"/>
    <property type="project" value="UniProtKB-KW"/>
</dbReference>
<organism evidence="9 10">
    <name type="scientific">Canicola haemoglobinophilus</name>
    <dbReference type="NCBI Taxonomy" id="733"/>
    <lineage>
        <taxon>Bacteria</taxon>
        <taxon>Pseudomonadati</taxon>
        <taxon>Pseudomonadota</taxon>
        <taxon>Gammaproteobacteria</taxon>
        <taxon>Pasteurellales</taxon>
        <taxon>Pasteurellaceae</taxon>
        <taxon>Canicola</taxon>
    </lineage>
</organism>
<keyword evidence="4" id="KW-0479">Metal-binding</keyword>
<evidence type="ECO:0000259" key="8">
    <source>
        <dbReference type="Pfam" id="PF01850"/>
    </source>
</evidence>
<comment type="similarity">
    <text evidence="7">Belongs to the PINc/VapC protein family.</text>
</comment>
<dbReference type="Gene3D" id="3.40.50.1010">
    <property type="entry name" value="5'-nuclease"/>
    <property type="match status" value="1"/>
</dbReference>
<dbReference type="Proteomes" id="UP000254496">
    <property type="component" value="Unassembled WGS sequence"/>
</dbReference>
<sequence>MYLFDTNIISELYKFRNQKIDPTFRAWISQIKPSDSFISCITLSEIQTGILLKQRKDEVQAAYLNEWFAQQVIPAYQDRTLAITADIALLAAQFHIPDRMDINEAYIAATAKAHHLILVTRNTKDFEKLGIKLLNPFES</sequence>
<keyword evidence="6" id="KW-0460">Magnesium</keyword>
<dbReference type="GO" id="GO:0004518">
    <property type="term" value="F:nuclease activity"/>
    <property type="evidence" value="ECO:0007669"/>
    <property type="project" value="UniProtKB-KW"/>
</dbReference>
<dbReference type="InterPro" id="IPR029060">
    <property type="entry name" value="PIN-like_dom_sf"/>
</dbReference>
<evidence type="ECO:0000256" key="7">
    <source>
        <dbReference type="ARBA" id="ARBA00038093"/>
    </source>
</evidence>
<dbReference type="InterPro" id="IPR002716">
    <property type="entry name" value="PIN_dom"/>
</dbReference>
<dbReference type="EC" id="3.1.-.-" evidence="9"/>
<dbReference type="PANTHER" id="PTHR33653">
    <property type="entry name" value="RIBONUCLEASE VAPC2"/>
    <property type="match status" value="1"/>
</dbReference>
<keyword evidence="2" id="KW-1277">Toxin-antitoxin system</keyword>
<evidence type="ECO:0000313" key="10">
    <source>
        <dbReference type="Proteomes" id="UP000254496"/>
    </source>
</evidence>
<dbReference type="EMBL" id="UGHJ01000001">
    <property type="protein sequence ID" value="STO69643.1"/>
    <property type="molecule type" value="Genomic_DNA"/>
</dbReference>
<evidence type="ECO:0000256" key="3">
    <source>
        <dbReference type="ARBA" id="ARBA00022722"/>
    </source>
</evidence>
<evidence type="ECO:0000256" key="5">
    <source>
        <dbReference type="ARBA" id="ARBA00022801"/>
    </source>
</evidence>
<dbReference type="RefSeq" id="WP_115073511.1">
    <property type="nucleotide sequence ID" value="NZ_UGHE01000002.1"/>
</dbReference>
<comment type="cofactor">
    <cofactor evidence="1">
        <name>Mg(2+)</name>
        <dbReference type="ChEBI" id="CHEBI:18420"/>
    </cofactor>
</comment>
<dbReference type="AlphaFoldDB" id="A0AB38HCE5"/>
<keyword evidence="3" id="KW-0540">Nuclease</keyword>
<proteinExistence type="inferred from homology"/>
<dbReference type="Pfam" id="PF01850">
    <property type="entry name" value="PIN"/>
    <property type="match status" value="1"/>
</dbReference>
<evidence type="ECO:0000256" key="1">
    <source>
        <dbReference type="ARBA" id="ARBA00001946"/>
    </source>
</evidence>
<keyword evidence="5 9" id="KW-0378">Hydrolase</keyword>
<evidence type="ECO:0000256" key="4">
    <source>
        <dbReference type="ARBA" id="ARBA00022723"/>
    </source>
</evidence>
<dbReference type="GO" id="GO:0016787">
    <property type="term" value="F:hydrolase activity"/>
    <property type="evidence" value="ECO:0007669"/>
    <property type="project" value="UniProtKB-KW"/>
</dbReference>
<dbReference type="SUPFAM" id="SSF88723">
    <property type="entry name" value="PIN domain-like"/>
    <property type="match status" value="1"/>
</dbReference>